<name>X0ZTE4_9ZZZZ</name>
<feature type="non-terminal residue" evidence="1">
    <location>
        <position position="1"/>
    </location>
</feature>
<evidence type="ECO:0000313" key="1">
    <source>
        <dbReference type="EMBL" id="GAG73095.1"/>
    </source>
</evidence>
<protein>
    <recommendedName>
        <fullName evidence="2">ISKra4 family transposase</fullName>
    </recommendedName>
</protein>
<sequence length="326" mass="37279">VIKEGKLIIENQEKKLKQIENLNYPDKEAPDTAYLEADATYISLQHRGKKKKEKMEVKLGVGYTGKETRYSTGKSKRLKEKFTFVGTGKGFMRNLSLLAEERLSLSKVKKVIFGGDGDSWVTSGIKDYFSSATYILCLYHLYKKFKESLGRRKEEQKVIKDLLLSNQIDKGLSVIDQLIRNSYDQKEKDNLVKLYTYISRNRLGITNHLKLKDKEMERAGAIESNINKVIASRFKKRGMSWSKRGALALLKIKETIINGEWDIWWGTERERNIKTTEFTPPLSASHFKKGTETSPLIEVTIPALSGPDQGKPWVGVLRKLAEAGYY</sequence>
<dbReference type="InterPro" id="IPR009620">
    <property type="entry name" value="UPF0236"/>
</dbReference>
<reference evidence="1" key="1">
    <citation type="journal article" date="2014" name="Front. Microbiol.">
        <title>High frequency of phylogenetically diverse reductive dehalogenase-homologous genes in deep subseafloor sedimentary metagenomes.</title>
        <authorList>
            <person name="Kawai M."/>
            <person name="Futagami T."/>
            <person name="Toyoda A."/>
            <person name="Takaki Y."/>
            <person name="Nishi S."/>
            <person name="Hori S."/>
            <person name="Arai W."/>
            <person name="Tsubouchi T."/>
            <person name="Morono Y."/>
            <person name="Uchiyama I."/>
            <person name="Ito T."/>
            <person name="Fujiyama A."/>
            <person name="Inagaki F."/>
            <person name="Takami H."/>
        </authorList>
    </citation>
    <scope>NUCLEOTIDE SEQUENCE</scope>
    <source>
        <strain evidence="1">Expedition CK06-06</strain>
    </source>
</reference>
<dbReference type="Pfam" id="PF06782">
    <property type="entry name" value="UPF0236"/>
    <property type="match status" value="1"/>
</dbReference>
<accession>X0ZTE4</accession>
<comment type="caution">
    <text evidence="1">The sequence shown here is derived from an EMBL/GenBank/DDBJ whole genome shotgun (WGS) entry which is preliminary data.</text>
</comment>
<dbReference type="AlphaFoldDB" id="X0ZTE4"/>
<evidence type="ECO:0008006" key="2">
    <source>
        <dbReference type="Google" id="ProtNLM"/>
    </source>
</evidence>
<gene>
    <name evidence="1" type="ORF">S01H4_09107</name>
</gene>
<organism evidence="1">
    <name type="scientific">marine sediment metagenome</name>
    <dbReference type="NCBI Taxonomy" id="412755"/>
    <lineage>
        <taxon>unclassified sequences</taxon>
        <taxon>metagenomes</taxon>
        <taxon>ecological metagenomes</taxon>
    </lineage>
</organism>
<proteinExistence type="predicted"/>
<dbReference type="EMBL" id="BART01003232">
    <property type="protein sequence ID" value="GAG73095.1"/>
    <property type="molecule type" value="Genomic_DNA"/>
</dbReference>